<evidence type="ECO:0000256" key="5">
    <source>
        <dbReference type="ARBA" id="ARBA00048462"/>
    </source>
</evidence>
<organism evidence="9 10">
    <name type="scientific">Sodaliphilus pleomorphus</name>
    <dbReference type="NCBI Taxonomy" id="2606626"/>
    <lineage>
        <taxon>Bacteria</taxon>
        <taxon>Pseudomonadati</taxon>
        <taxon>Bacteroidota</taxon>
        <taxon>Bacteroidia</taxon>
        <taxon>Bacteroidales</taxon>
        <taxon>Muribaculaceae</taxon>
        <taxon>Sodaliphilus</taxon>
    </lineage>
</organism>
<dbReference type="InterPro" id="IPR016036">
    <property type="entry name" value="Malonyl_transacylase_ACP-bd"/>
</dbReference>
<accession>A0A6L5XCY3</accession>
<comment type="similarity">
    <text evidence="6">Belongs to the fabD family.</text>
</comment>
<dbReference type="SUPFAM" id="SSF55048">
    <property type="entry name" value="Probable ACP-binding domain of malonyl-CoA ACP transacylase"/>
    <property type="match status" value="1"/>
</dbReference>
<keyword evidence="10" id="KW-1185">Reference proteome</keyword>
<dbReference type="Gene3D" id="3.30.70.250">
    <property type="entry name" value="Malonyl-CoA ACP transacylase, ACP-binding"/>
    <property type="match status" value="1"/>
</dbReference>
<evidence type="ECO:0000313" key="9">
    <source>
        <dbReference type="EMBL" id="MSS17497.1"/>
    </source>
</evidence>
<dbReference type="InterPro" id="IPR016035">
    <property type="entry name" value="Acyl_Trfase/lysoPLipase"/>
</dbReference>
<comment type="catalytic activity">
    <reaction evidence="5 6">
        <text>holo-[ACP] + malonyl-CoA = malonyl-[ACP] + CoA</text>
        <dbReference type="Rhea" id="RHEA:41792"/>
        <dbReference type="Rhea" id="RHEA-COMP:9623"/>
        <dbReference type="Rhea" id="RHEA-COMP:9685"/>
        <dbReference type="ChEBI" id="CHEBI:57287"/>
        <dbReference type="ChEBI" id="CHEBI:57384"/>
        <dbReference type="ChEBI" id="CHEBI:64479"/>
        <dbReference type="ChEBI" id="CHEBI:78449"/>
        <dbReference type="EC" id="2.3.1.39"/>
    </reaction>
</comment>
<evidence type="ECO:0000256" key="7">
    <source>
        <dbReference type="PIRSR" id="PIRSR000446-1"/>
    </source>
</evidence>
<dbReference type="GO" id="GO:0004314">
    <property type="term" value="F:[acyl-carrier-protein] S-malonyltransferase activity"/>
    <property type="evidence" value="ECO:0007669"/>
    <property type="project" value="UniProtKB-EC"/>
</dbReference>
<dbReference type="GO" id="GO:0005829">
    <property type="term" value="C:cytosol"/>
    <property type="evidence" value="ECO:0007669"/>
    <property type="project" value="TreeGrafter"/>
</dbReference>
<evidence type="ECO:0000256" key="1">
    <source>
        <dbReference type="ARBA" id="ARBA00013258"/>
    </source>
</evidence>
<name>A0A6L5XCY3_9BACT</name>
<feature type="active site" evidence="7">
    <location>
        <position position="88"/>
    </location>
</feature>
<dbReference type="PANTHER" id="PTHR42681">
    <property type="entry name" value="MALONYL-COA-ACYL CARRIER PROTEIN TRANSACYLASE, MITOCHONDRIAL"/>
    <property type="match status" value="1"/>
</dbReference>
<proteinExistence type="inferred from homology"/>
<dbReference type="SUPFAM" id="SSF52151">
    <property type="entry name" value="FabD/lysophospholipase-like"/>
    <property type="match status" value="1"/>
</dbReference>
<keyword evidence="4 6" id="KW-0012">Acyltransferase</keyword>
<evidence type="ECO:0000256" key="6">
    <source>
        <dbReference type="PIRNR" id="PIRNR000446"/>
    </source>
</evidence>
<evidence type="ECO:0000313" key="10">
    <source>
        <dbReference type="Proteomes" id="UP000483362"/>
    </source>
</evidence>
<dbReference type="InterPro" id="IPR050858">
    <property type="entry name" value="Mal-CoA-ACP_Trans/PKS_FabD"/>
</dbReference>
<dbReference type="EC" id="2.3.1.39" evidence="1 6"/>
<dbReference type="InterPro" id="IPR004410">
    <property type="entry name" value="Malonyl_CoA-ACP_transAc_FabD"/>
</dbReference>
<feature type="active site" evidence="7">
    <location>
        <position position="194"/>
    </location>
</feature>
<evidence type="ECO:0000256" key="4">
    <source>
        <dbReference type="ARBA" id="ARBA00023315"/>
    </source>
</evidence>
<dbReference type="Gene3D" id="3.40.366.10">
    <property type="entry name" value="Malonyl-Coenzyme A Acyl Carrier Protein, domain 2"/>
    <property type="match status" value="1"/>
</dbReference>
<evidence type="ECO:0000256" key="2">
    <source>
        <dbReference type="ARBA" id="ARBA00018953"/>
    </source>
</evidence>
<dbReference type="AlphaFoldDB" id="A0A6L5XCY3"/>
<dbReference type="Pfam" id="PF00698">
    <property type="entry name" value="Acyl_transf_1"/>
    <property type="match status" value="1"/>
</dbReference>
<dbReference type="NCBIfam" id="TIGR00128">
    <property type="entry name" value="fabD"/>
    <property type="match status" value="1"/>
</dbReference>
<evidence type="ECO:0000256" key="3">
    <source>
        <dbReference type="ARBA" id="ARBA00022679"/>
    </source>
</evidence>
<dbReference type="EMBL" id="VULT01000009">
    <property type="protein sequence ID" value="MSS17497.1"/>
    <property type="molecule type" value="Genomic_DNA"/>
</dbReference>
<evidence type="ECO:0000259" key="8">
    <source>
        <dbReference type="SMART" id="SM00827"/>
    </source>
</evidence>
<dbReference type="PANTHER" id="PTHR42681:SF1">
    <property type="entry name" value="MALONYL-COA-ACYL CARRIER PROTEIN TRANSACYLASE, MITOCHONDRIAL"/>
    <property type="match status" value="1"/>
</dbReference>
<dbReference type="PIRSF" id="PIRSF000446">
    <property type="entry name" value="Mct"/>
    <property type="match status" value="1"/>
</dbReference>
<dbReference type="GO" id="GO:0006633">
    <property type="term" value="P:fatty acid biosynthetic process"/>
    <property type="evidence" value="ECO:0007669"/>
    <property type="project" value="TreeGrafter"/>
</dbReference>
<reference evidence="9 10" key="1">
    <citation type="submission" date="2019-08" db="EMBL/GenBank/DDBJ databases">
        <title>In-depth cultivation of the pig gut microbiome towards novel bacterial diversity and tailored functional studies.</title>
        <authorList>
            <person name="Wylensek D."/>
            <person name="Hitch T.C.A."/>
            <person name="Clavel T."/>
        </authorList>
    </citation>
    <scope>NUCLEOTIDE SEQUENCE [LARGE SCALE GENOMIC DNA]</scope>
    <source>
        <strain evidence="9 10">Oil-RF-744-WCA-WT-10</strain>
    </source>
</reference>
<dbReference type="InterPro" id="IPR001227">
    <property type="entry name" value="Ac_transferase_dom_sf"/>
</dbReference>
<gene>
    <name evidence="9" type="primary">fabD</name>
    <name evidence="9" type="ORF">FYJ29_06980</name>
</gene>
<comment type="caution">
    <text evidence="9">The sequence shown here is derived from an EMBL/GenBank/DDBJ whole genome shotgun (WGS) entry which is preliminary data.</text>
</comment>
<feature type="domain" description="Malonyl-CoA:ACP transacylase (MAT)" evidence="8">
    <location>
        <begin position="5"/>
        <end position="291"/>
    </location>
</feature>
<protein>
    <recommendedName>
        <fullName evidence="2 6">Malonyl CoA-acyl carrier protein transacylase</fullName>
        <ecNumber evidence="1 6">2.3.1.39</ecNumber>
    </recommendedName>
</protein>
<dbReference type="InterPro" id="IPR014043">
    <property type="entry name" value="Acyl_transferase_dom"/>
</dbReference>
<sequence>MKAFVFPGQGAQFVGMGKDLYEGNAQAKEMFEKANEVLGFRITDLMFNGTEDDLKQTKVTQPAVFLHSVILAKTMGEAFKPDMVAGHSLGEFSALVAAGALSFEEGLKLVEARALAMQKACELKPSTMAAIIGLPDEKVEEICAQVPEVVPANYNNPGQVVISGSVEGVHKACELFTAAGAKRALPLKVGGAFHSPFMEPARAELAVAIEKAQFSKPICPVYQDVDALPHTDPQEIKANLLKQLTSPVRWSHIVQNMVKDGMTEAVEVGPGRALQGMIRHTDRNVAVSGVQ</sequence>
<keyword evidence="3 6" id="KW-0808">Transferase</keyword>
<dbReference type="RefSeq" id="WP_154328662.1">
    <property type="nucleotide sequence ID" value="NZ_CP045696.1"/>
</dbReference>
<dbReference type="InterPro" id="IPR024925">
    <property type="entry name" value="Malonyl_CoA-ACP_transAc"/>
</dbReference>
<dbReference type="Proteomes" id="UP000483362">
    <property type="component" value="Unassembled WGS sequence"/>
</dbReference>
<dbReference type="SMART" id="SM00827">
    <property type="entry name" value="PKS_AT"/>
    <property type="match status" value="1"/>
</dbReference>
<dbReference type="FunFam" id="3.30.70.250:FF:000001">
    <property type="entry name" value="Malonyl CoA-acyl carrier protein transacylase"/>
    <property type="match status" value="1"/>
</dbReference>